<sequence length="879" mass="100587">MLNGENLKNDIIGSFDDLMKTRRASVGEIRVWSDGKKYIKTLKGWIPTEKASSYSKKDVIWHENKFGENYSEYAGKPKEALDFLIDKKSGQVRNAWERDDIGDIDIVYGKKAFGLRHIIGKHVGITEDGKEKDFKDEKELISTIDKLLREGELIRDYIDENGFRKRILSLGKHTLVITQTIVVDNEDNFKEKRWIVTSYDPTRTMKEKGIKKAISEEIALEKEVIDSHSLSIQRKKDAPLVAYSSPSFSLPKDTTNTNDMQQFMDEIIEKSKKGAPIGTEKTYSNGKTYVKTENGWKPKSGAKKTKKEDDQTEKTSSKVNDVNSYASKASDEQLQAAINDKDASPEIKQAAQEELSKRNPKKEDDGSDKIIDTLQKLLDAQKKGELKLGEEMLNQIKEKLKTLKQKKSESVTEETLNKKLDKLKEDISSKIDEKLDKLNGFKKITQTYVKVDGQTIVLNMKGEDRYKAKKGKFYMESEPKESLVEFKKRVKEAFENKLKESEKEGVQKQEKVEEKINKPVKKMQVFNSAGQLFFGNTTQALEGGSDVEFTKDNVTFRLSSIDKGNDTIYTLKNQDTGEEISWENSLIRLKSKINELTKDDSSKSTTLHFENVEEFKDYVSKRNSAKGNLTEDQLDRFNKVFKELEQNINSIEERNLGFIRNNIKDSNYRYLLDVYAKVNPSMKMAMNKELIKSGCLPIANGMLYSEYNGKDYRHFTEENESKLFYKADRNRTNETEKKALDFYKGEGYVGIREFNLGKSENSQFSQMSSIISSFIDKNPLEDNLVLNRRMDVNTISDINALNQWIGANVGDVIEDKSFTSFSLRQLTNFGDDLQVTLLAKKGDKISNINNPYETEYLAQKNSKYKVIAKGTNSIVVEIV</sequence>
<dbReference type="InterPro" id="IPR041092">
    <property type="entry name" value="PBECR1"/>
</dbReference>
<accession>A0A8S5V139</accession>
<feature type="compositionally biased region" description="Basic and acidic residues" evidence="2">
    <location>
        <begin position="354"/>
        <end position="368"/>
    </location>
</feature>
<evidence type="ECO:0000256" key="1">
    <source>
        <dbReference type="SAM" id="Coils"/>
    </source>
</evidence>
<name>A0A8S5V139_9CAUD</name>
<dbReference type="Pfam" id="PF18809">
    <property type="entry name" value="PBECR1"/>
    <property type="match status" value="1"/>
</dbReference>
<protein>
    <submittedName>
        <fullName evidence="4">Mono-ADP-ribosyltransferase C3</fullName>
    </submittedName>
</protein>
<keyword evidence="1" id="KW-0175">Coiled coil</keyword>
<feature type="coiled-coil region" evidence="1">
    <location>
        <begin position="484"/>
        <end position="518"/>
    </location>
</feature>
<organism evidence="4">
    <name type="scientific">Siphoviridae sp. ct3r22</name>
    <dbReference type="NCBI Taxonomy" id="2825325"/>
    <lineage>
        <taxon>Viruses</taxon>
        <taxon>Duplodnaviria</taxon>
        <taxon>Heunggongvirae</taxon>
        <taxon>Uroviricota</taxon>
        <taxon>Caudoviricetes</taxon>
    </lineage>
</organism>
<feature type="domain" description="Phage-Barnase-EndoU-ColicinE5/D-RelE-like nuclease" evidence="3">
    <location>
        <begin position="95"/>
        <end position="203"/>
    </location>
</feature>
<evidence type="ECO:0000259" key="3">
    <source>
        <dbReference type="Pfam" id="PF18809"/>
    </source>
</evidence>
<feature type="region of interest" description="Disordered" evidence="2">
    <location>
        <begin position="289"/>
        <end position="368"/>
    </location>
</feature>
<evidence type="ECO:0000256" key="2">
    <source>
        <dbReference type="SAM" id="MobiDB-lite"/>
    </source>
</evidence>
<proteinExistence type="predicted"/>
<feature type="compositionally biased region" description="Basic and acidic residues" evidence="2">
    <location>
        <begin position="306"/>
        <end position="316"/>
    </location>
</feature>
<dbReference type="SUPFAM" id="SSF56399">
    <property type="entry name" value="ADP-ribosylation"/>
    <property type="match status" value="1"/>
</dbReference>
<feature type="compositionally biased region" description="Polar residues" evidence="2">
    <location>
        <begin position="317"/>
        <end position="327"/>
    </location>
</feature>
<feature type="coiled-coil region" evidence="1">
    <location>
        <begin position="386"/>
        <end position="433"/>
    </location>
</feature>
<dbReference type="PROSITE" id="PS51996">
    <property type="entry name" value="TR_MART"/>
    <property type="match status" value="1"/>
</dbReference>
<evidence type="ECO:0000313" key="4">
    <source>
        <dbReference type="EMBL" id="DAG00454.1"/>
    </source>
</evidence>
<feature type="coiled-coil region" evidence="1">
    <location>
        <begin position="634"/>
        <end position="661"/>
    </location>
</feature>
<dbReference type="EMBL" id="BK016180">
    <property type="protein sequence ID" value="DAG00454.1"/>
    <property type="molecule type" value="Genomic_DNA"/>
</dbReference>
<reference evidence="4" key="1">
    <citation type="journal article" date="2021" name="Proc. Natl. Acad. Sci. U.S.A.">
        <title>A Catalog of Tens of Thousands of Viruses from Human Metagenomes Reveals Hidden Associations with Chronic Diseases.</title>
        <authorList>
            <person name="Tisza M.J."/>
            <person name="Buck C.B."/>
        </authorList>
    </citation>
    <scope>NUCLEOTIDE SEQUENCE</scope>
    <source>
        <strain evidence="4">Ct3r22</strain>
    </source>
</reference>